<dbReference type="Proteomes" id="UP001424741">
    <property type="component" value="Unassembled WGS sequence"/>
</dbReference>
<accession>A0ABP9V2W8</accession>
<protein>
    <submittedName>
        <fullName evidence="1">Uncharacterized protein</fullName>
    </submittedName>
</protein>
<dbReference type="EMBL" id="BAABRL010000008">
    <property type="protein sequence ID" value="GAA5496325.1"/>
    <property type="molecule type" value="Genomic_DNA"/>
</dbReference>
<name>A0ABP9V2W8_9BACT</name>
<organism evidence="1 2">
    <name type="scientific">Rubritalea halochordaticola</name>
    <dbReference type="NCBI Taxonomy" id="714537"/>
    <lineage>
        <taxon>Bacteria</taxon>
        <taxon>Pseudomonadati</taxon>
        <taxon>Verrucomicrobiota</taxon>
        <taxon>Verrucomicrobiia</taxon>
        <taxon>Verrucomicrobiales</taxon>
        <taxon>Rubritaleaceae</taxon>
        <taxon>Rubritalea</taxon>
    </lineage>
</organism>
<dbReference type="RefSeq" id="WP_346189010.1">
    <property type="nucleotide sequence ID" value="NZ_BAABRL010000008.1"/>
</dbReference>
<comment type="caution">
    <text evidence="1">The sequence shown here is derived from an EMBL/GenBank/DDBJ whole genome shotgun (WGS) entry which is preliminary data.</text>
</comment>
<reference evidence="1 2" key="1">
    <citation type="submission" date="2024-02" db="EMBL/GenBank/DDBJ databases">
        <title>Rubritalea halochordaticola NBRC 107102.</title>
        <authorList>
            <person name="Ichikawa N."/>
            <person name="Katano-Makiyama Y."/>
            <person name="Hidaka K."/>
        </authorList>
    </citation>
    <scope>NUCLEOTIDE SEQUENCE [LARGE SCALE GENOMIC DNA]</scope>
    <source>
        <strain evidence="1 2">NBRC 107102</strain>
    </source>
</reference>
<keyword evidence="2" id="KW-1185">Reference proteome</keyword>
<evidence type="ECO:0000313" key="1">
    <source>
        <dbReference type="EMBL" id="GAA5496325.1"/>
    </source>
</evidence>
<gene>
    <name evidence="1" type="ORF">Rhal01_02508</name>
</gene>
<sequence>MLDSRHKRAWLAAGVCLALLAGLSYLSTSAFWDGSYPAGIYEVRLIDSDGKPIQNQPVRLINSYDDSISYGYPVHNFSMDTPLITDEHGIVTLIRPESGLEFGGERWKLFWIFEFGSKGPNFLIEVNTDHGPATANFRDIFETPSLAEVQSRTLKFDDEQQTLPVLNNTVLCRSK</sequence>
<evidence type="ECO:0000313" key="2">
    <source>
        <dbReference type="Proteomes" id="UP001424741"/>
    </source>
</evidence>
<proteinExistence type="predicted"/>